<dbReference type="Proteomes" id="UP000541332">
    <property type="component" value="Unassembled WGS sequence"/>
</dbReference>
<gene>
    <name evidence="6" type="primary">Msrb2</name>
    <name evidence="6" type="ORF">ALOBEC_R04296</name>
</gene>
<dbReference type="GO" id="GO:0006979">
    <property type="term" value="P:response to oxidative stress"/>
    <property type="evidence" value="ECO:0007669"/>
    <property type="project" value="InterPro"/>
</dbReference>
<evidence type="ECO:0000259" key="5">
    <source>
        <dbReference type="PROSITE" id="PS51790"/>
    </source>
</evidence>
<reference evidence="6 7" key="1">
    <citation type="submission" date="2020-02" db="EMBL/GenBank/DDBJ databases">
        <title>Bird 10,000 Genomes (B10K) Project - Family phase.</title>
        <authorList>
            <person name="Zhang G."/>
        </authorList>
    </citation>
    <scope>NUCLEOTIDE SEQUENCE [LARGE SCALE GENOMIC DNA]</scope>
    <source>
        <strain evidence="6">B10K-DU-006-06</strain>
    </source>
</reference>
<evidence type="ECO:0000313" key="6">
    <source>
        <dbReference type="EMBL" id="NXW89753.1"/>
    </source>
</evidence>
<feature type="non-terminal residue" evidence="6">
    <location>
        <position position="1"/>
    </location>
</feature>
<sequence length="81" mass="9053">YSSEKKYSSGTGWPSFFESYSTCGRDKNNTSTMKRPDNSLRSTRTEVVCKQCDAQLGHTFDNGHTPSGHGFFTNSVSLNFE</sequence>
<dbReference type="GO" id="GO:0030091">
    <property type="term" value="P:protein repair"/>
    <property type="evidence" value="ECO:0007669"/>
    <property type="project" value="InterPro"/>
</dbReference>
<comment type="caution">
    <text evidence="6">The sequence shown here is derived from an EMBL/GenBank/DDBJ whole genome shotgun (WGS) entry which is preliminary data.</text>
</comment>
<dbReference type="GO" id="GO:0033743">
    <property type="term" value="F:peptide-methionine (R)-S-oxide reductase activity"/>
    <property type="evidence" value="ECO:0007669"/>
    <property type="project" value="InterPro"/>
</dbReference>
<dbReference type="Pfam" id="PF01641">
    <property type="entry name" value="SelR"/>
    <property type="match status" value="1"/>
</dbReference>
<name>A0A7L4FUC8_9COLU</name>
<feature type="non-terminal residue" evidence="6">
    <location>
        <position position="81"/>
    </location>
</feature>
<keyword evidence="7" id="KW-1185">Reference proteome</keyword>
<dbReference type="PANTHER" id="PTHR10173:SF37">
    <property type="entry name" value="METHIONINE-R-SULFOXIDE REDUCTASE B2, MITOCHONDRIAL"/>
    <property type="match status" value="1"/>
</dbReference>
<evidence type="ECO:0000256" key="4">
    <source>
        <dbReference type="ARBA" id="ARBA00049261"/>
    </source>
</evidence>
<proteinExistence type="inferred from homology"/>
<dbReference type="InterPro" id="IPR002579">
    <property type="entry name" value="Met_Sox_Rdtase_MsrB_dom"/>
</dbReference>
<dbReference type="InterPro" id="IPR011057">
    <property type="entry name" value="Mss4-like_sf"/>
</dbReference>
<dbReference type="Gene3D" id="2.170.150.20">
    <property type="entry name" value="Peptide methionine sulfoxide reductase"/>
    <property type="match status" value="1"/>
</dbReference>
<dbReference type="InterPro" id="IPR028427">
    <property type="entry name" value="Met_Sox_Rdtase_MsrB"/>
</dbReference>
<accession>A0A7L4FUC8</accession>
<organism evidence="6 7">
    <name type="scientific">Pampusana beccarii</name>
    <name type="common">Western bronze ground-dove</name>
    <dbReference type="NCBI Taxonomy" id="2953425"/>
    <lineage>
        <taxon>Eukaryota</taxon>
        <taxon>Metazoa</taxon>
        <taxon>Chordata</taxon>
        <taxon>Craniata</taxon>
        <taxon>Vertebrata</taxon>
        <taxon>Euteleostomi</taxon>
        <taxon>Archelosauria</taxon>
        <taxon>Archosauria</taxon>
        <taxon>Dinosauria</taxon>
        <taxon>Saurischia</taxon>
        <taxon>Theropoda</taxon>
        <taxon>Coelurosauria</taxon>
        <taxon>Aves</taxon>
        <taxon>Neognathae</taxon>
        <taxon>Neoaves</taxon>
        <taxon>Columbimorphae</taxon>
        <taxon>Columbiformes</taxon>
        <taxon>Columbidae</taxon>
        <taxon>Pampusana</taxon>
    </lineage>
</organism>
<evidence type="ECO:0000256" key="2">
    <source>
        <dbReference type="ARBA" id="ARBA00012498"/>
    </source>
</evidence>
<dbReference type="PROSITE" id="PS51790">
    <property type="entry name" value="MSRB"/>
    <property type="match status" value="1"/>
</dbReference>
<dbReference type="SUPFAM" id="SSF51316">
    <property type="entry name" value="Mss4-like"/>
    <property type="match status" value="1"/>
</dbReference>
<dbReference type="GO" id="GO:0005737">
    <property type="term" value="C:cytoplasm"/>
    <property type="evidence" value="ECO:0007669"/>
    <property type="project" value="TreeGrafter"/>
</dbReference>
<protein>
    <recommendedName>
        <fullName evidence="2">L-methionine (R)-S-oxide reductase</fullName>
        <ecNumber evidence="2">1.8.4.14</ecNumber>
    </recommendedName>
</protein>
<evidence type="ECO:0000256" key="3">
    <source>
        <dbReference type="ARBA" id="ARBA00023002"/>
    </source>
</evidence>
<comment type="catalytic activity">
    <reaction evidence="4">
        <text>[thioredoxin]-disulfide + L-methionine + H2O = L-methionine (R)-S-oxide + [thioredoxin]-dithiol</text>
        <dbReference type="Rhea" id="RHEA:21260"/>
        <dbReference type="Rhea" id="RHEA-COMP:10698"/>
        <dbReference type="Rhea" id="RHEA-COMP:10700"/>
        <dbReference type="ChEBI" id="CHEBI:15377"/>
        <dbReference type="ChEBI" id="CHEBI:29950"/>
        <dbReference type="ChEBI" id="CHEBI:50058"/>
        <dbReference type="ChEBI" id="CHEBI:57844"/>
        <dbReference type="ChEBI" id="CHEBI:58773"/>
        <dbReference type="EC" id="1.8.4.14"/>
    </reaction>
</comment>
<dbReference type="GO" id="GO:0033745">
    <property type="term" value="F:L-methionine-(R)-S-oxide reductase activity"/>
    <property type="evidence" value="ECO:0007669"/>
    <property type="project" value="UniProtKB-EC"/>
</dbReference>
<evidence type="ECO:0000256" key="1">
    <source>
        <dbReference type="ARBA" id="ARBA00007174"/>
    </source>
</evidence>
<feature type="domain" description="MsrB" evidence="5">
    <location>
        <begin position="1"/>
        <end position="81"/>
    </location>
</feature>
<dbReference type="OrthoDB" id="44061at2759"/>
<dbReference type="PANTHER" id="PTHR10173">
    <property type="entry name" value="METHIONINE SULFOXIDE REDUCTASE"/>
    <property type="match status" value="1"/>
</dbReference>
<evidence type="ECO:0000313" key="7">
    <source>
        <dbReference type="Proteomes" id="UP000541332"/>
    </source>
</evidence>
<comment type="similarity">
    <text evidence="1">Belongs to the MsrB Met sulfoxide reductase family.</text>
</comment>
<dbReference type="EC" id="1.8.4.14" evidence="2"/>
<keyword evidence="3" id="KW-0560">Oxidoreductase</keyword>
<dbReference type="AlphaFoldDB" id="A0A7L4FUC8"/>
<dbReference type="EMBL" id="VWYH01006845">
    <property type="protein sequence ID" value="NXW89753.1"/>
    <property type="molecule type" value="Genomic_DNA"/>
</dbReference>